<dbReference type="EMBL" id="FQVQ01000007">
    <property type="protein sequence ID" value="SHF37692.1"/>
    <property type="molecule type" value="Genomic_DNA"/>
</dbReference>
<evidence type="ECO:0000313" key="4">
    <source>
        <dbReference type="Proteomes" id="UP000184147"/>
    </source>
</evidence>
<dbReference type="GO" id="GO:0016491">
    <property type="term" value="F:oxidoreductase activity"/>
    <property type="evidence" value="ECO:0007669"/>
    <property type="project" value="UniProtKB-KW"/>
</dbReference>
<dbReference type="InterPro" id="IPR006076">
    <property type="entry name" value="FAD-dep_OxRdtase"/>
</dbReference>
<dbReference type="AlphaFoldDB" id="A0A1M5B681"/>
<sequence>MITHDYIIVGGGLAGLAFAQYCRKNNRTFLLFEDASQNASLIAGGLYNPVVLKRFTSIWNAQEQLQNAHDFYQELSADLQCTLDYPLPLYRVLHSVEEQNNWFAAADKPALSSFLSTPLVHNAHPFIEAPFHLGSVSNCGYVDTKMVLQHFHQRLEKEEVLIRETFNYGDIALEETGVTYHEIRAKHIVFAEGFGLSQNPFFHTLPLDGTKGELLVIRAPELKLEAIYKSGVFIFPLGNDLYKVGATYDWQDKTDRPTPAAREELIQGLKSFIKIDFEVVAHYAGVRPTVKDRRPLVGTHPLHSNVHILNGMGTRGVLLAPAMAKALFESLERGIPLDPHIDIRRFKHFYANPYRN</sequence>
<evidence type="ECO:0000313" key="3">
    <source>
        <dbReference type="EMBL" id="SHF37692.1"/>
    </source>
</evidence>
<organism evidence="3 4">
    <name type="scientific">Flavobacterium fontis</name>
    <dbReference type="NCBI Taxonomy" id="1124188"/>
    <lineage>
        <taxon>Bacteria</taxon>
        <taxon>Pseudomonadati</taxon>
        <taxon>Bacteroidota</taxon>
        <taxon>Flavobacteriia</taxon>
        <taxon>Flavobacteriales</taxon>
        <taxon>Flavobacteriaceae</taxon>
        <taxon>Flavobacterium</taxon>
    </lineage>
</organism>
<dbReference type="Gene3D" id="3.50.50.60">
    <property type="entry name" value="FAD/NAD(P)-binding domain"/>
    <property type="match status" value="1"/>
</dbReference>
<protein>
    <submittedName>
        <fullName evidence="3">Glycine/D-amino acid oxidase</fullName>
    </submittedName>
</protein>
<dbReference type="SUPFAM" id="SSF54373">
    <property type="entry name" value="FAD-linked reductases, C-terminal domain"/>
    <property type="match status" value="1"/>
</dbReference>
<dbReference type="GO" id="GO:0005737">
    <property type="term" value="C:cytoplasm"/>
    <property type="evidence" value="ECO:0007669"/>
    <property type="project" value="TreeGrafter"/>
</dbReference>
<name>A0A1M5B681_9FLAO</name>
<dbReference type="Pfam" id="PF01266">
    <property type="entry name" value="DAO"/>
    <property type="match status" value="1"/>
</dbReference>
<feature type="domain" description="FAD dependent oxidoreductase" evidence="2">
    <location>
        <begin position="5"/>
        <end position="328"/>
    </location>
</feature>
<proteinExistence type="predicted"/>
<evidence type="ECO:0000259" key="2">
    <source>
        <dbReference type="Pfam" id="PF01266"/>
    </source>
</evidence>
<dbReference type="RefSeq" id="WP_073363149.1">
    <property type="nucleotide sequence ID" value="NZ_FQVQ01000007.1"/>
</dbReference>
<dbReference type="PANTHER" id="PTHR13847:SF289">
    <property type="entry name" value="GLYCINE OXIDASE"/>
    <property type="match status" value="1"/>
</dbReference>
<dbReference type="STRING" id="1124188.SAMN05444377_107135"/>
<dbReference type="Proteomes" id="UP000184147">
    <property type="component" value="Unassembled WGS sequence"/>
</dbReference>
<gene>
    <name evidence="3" type="ORF">SAMN05444377_107135</name>
</gene>
<keyword evidence="1" id="KW-0560">Oxidoreductase</keyword>
<dbReference type="SUPFAM" id="SSF51971">
    <property type="entry name" value="Nucleotide-binding domain"/>
    <property type="match status" value="1"/>
</dbReference>
<dbReference type="InterPro" id="IPR036188">
    <property type="entry name" value="FAD/NAD-bd_sf"/>
</dbReference>
<accession>A0A1M5B681</accession>
<evidence type="ECO:0000256" key="1">
    <source>
        <dbReference type="ARBA" id="ARBA00023002"/>
    </source>
</evidence>
<dbReference type="Gene3D" id="3.30.9.10">
    <property type="entry name" value="D-Amino Acid Oxidase, subunit A, domain 2"/>
    <property type="match status" value="1"/>
</dbReference>
<dbReference type="PANTHER" id="PTHR13847">
    <property type="entry name" value="SARCOSINE DEHYDROGENASE-RELATED"/>
    <property type="match status" value="1"/>
</dbReference>
<keyword evidence="4" id="KW-1185">Reference proteome</keyword>
<reference evidence="3 4" key="1">
    <citation type="submission" date="2016-11" db="EMBL/GenBank/DDBJ databases">
        <authorList>
            <person name="Jaros S."/>
            <person name="Januszkiewicz K."/>
            <person name="Wedrychowicz H."/>
        </authorList>
    </citation>
    <scope>NUCLEOTIDE SEQUENCE [LARGE SCALE GENOMIC DNA]</scope>
    <source>
        <strain evidence="3 4">DSM 25660</strain>
    </source>
</reference>
<dbReference type="OrthoDB" id="214253at2"/>